<proteinExistence type="predicted"/>
<comment type="caution">
    <text evidence="2">The sequence shown here is derived from an EMBL/GenBank/DDBJ whole genome shotgun (WGS) entry which is preliminary data.</text>
</comment>
<sequence>MDPFSIRLRKQRERSSLHARQLNKNAMTMLRRQLNALEKNEQQNARTLRRTKQAILEEIEASKDIEHEGLERRQNNPPRPRTLPSLATDDPPPREMTVVPAQNLVPENYGFYQHKAGSSNVQFALKGSANHSQVFSASERGRSAMRVRHVNGNTEQEDTCGDLSCRFRALSPLSPCRYFPCRRPQSYHRLGVSDVDVTSDPIPLEGGSEGGVDEPMLSPRSQVSSGSLQSNSTHVLS</sequence>
<name>A0AAN9BH38_9CAEN</name>
<keyword evidence="3" id="KW-1185">Reference proteome</keyword>
<organism evidence="2 3">
    <name type="scientific">Littorina saxatilis</name>
    <dbReference type="NCBI Taxonomy" id="31220"/>
    <lineage>
        <taxon>Eukaryota</taxon>
        <taxon>Metazoa</taxon>
        <taxon>Spiralia</taxon>
        <taxon>Lophotrochozoa</taxon>
        <taxon>Mollusca</taxon>
        <taxon>Gastropoda</taxon>
        <taxon>Caenogastropoda</taxon>
        <taxon>Littorinimorpha</taxon>
        <taxon>Littorinoidea</taxon>
        <taxon>Littorinidae</taxon>
        <taxon>Littorina</taxon>
    </lineage>
</organism>
<reference evidence="2 3" key="1">
    <citation type="submission" date="2024-02" db="EMBL/GenBank/DDBJ databases">
        <title>Chromosome-scale genome assembly of the rough periwinkle Littorina saxatilis.</title>
        <authorList>
            <person name="De Jode A."/>
            <person name="Faria R."/>
            <person name="Formenti G."/>
            <person name="Sims Y."/>
            <person name="Smith T.P."/>
            <person name="Tracey A."/>
            <person name="Wood J.M.D."/>
            <person name="Zagrodzka Z.B."/>
            <person name="Johannesson K."/>
            <person name="Butlin R.K."/>
            <person name="Leder E.H."/>
        </authorList>
    </citation>
    <scope>NUCLEOTIDE SEQUENCE [LARGE SCALE GENOMIC DNA]</scope>
    <source>
        <strain evidence="2">Snail1</strain>
        <tissue evidence="2">Muscle</tissue>
    </source>
</reference>
<protein>
    <submittedName>
        <fullName evidence="2">Uncharacterized protein</fullName>
    </submittedName>
</protein>
<feature type="compositionally biased region" description="Basic and acidic residues" evidence="1">
    <location>
        <begin position="61"/>
        <end position="74"/>
    </location>
</feature>
<gene>
    <name evidence="2" type="ORF">V1264_019370</name>
</gene>
<feature type="region of interest" description="Disordered" evidence="1">
    <location>
        <begin position="61"/>
        <end position="94"/>
    </location>
</feature>
<dbReference type="AlphaFoldDB" id="A0AAN9BH38"/>
<evidence type="ECO:0000256" key="1">
    <source>
        <dbReference type="SAM" id="MobiDB-lite"/>
    </source>
</evidence>
<accession>A0AAN9BH38</accession>
<dbReference type="EMBL" id="JBAMIC010000008">
    <property type="protein sequence ID" value="KAK7104694.1"/>
    <property type="molecule type" value="Genomic_DNA"/>
</dbReference>
<evidence type="ECO:0000313" key="2">
    <source>
        <dbReference type="EMBL" id="KAK7104694.1"/>
    </source>
</evidence>
<dbReference type="Proteomes" id="UP001374579">
    <property type="component" value="Unassembled WGS sequence"/>
</dbReference>
<evidence type="ECO:0000313" key="3">
    <source>
        <dbReference type="Proteomes" id="UP001374579"/>
    </source>
</evidence>
<feature type="compositionally biased region" description="Low complexity" evidence="1">
    <location>
        <begin position="218"/>
        <end position="237"/>
    </location>
</feature>
<feature type="region of interest" description="Disordered" evidence="1">
    <location>
        <begin position="194"/>
        <end position="237"/>
    </location>
</feature>